<organism evidence="1 2">
    <name type="scientific">Prauserella muralis</name>
    <dbReference type="NCBI Taxonomy" id="588067"/>
    <lineage>
        <taxon>Bacteria</taxon>
        <taxon>Bacillati</taxon>
        <taxon>Actinomycetota</taxon>
        <taxon>Actinomycetes</taxon>
        <taxon>Pseudonocardiales</taxon>
        <taxon>Pseudonocardiaceae</taxon>
        <taxon>Prauserella</taxon>
    </lineage>
</organism>
<evidence type="ECO:0000313" key="1">
    <source>
        <dbReference type="EMBL" id="PXY21131.1"/>
    </source>
</evidence>
<protein>
    <submittedName>
        <fullName evidence="1">Uncharacterized protein</fullName>
    </submittedName>
</protein>
<dbReference type="EMBL" id="MASW01000006">
    <property type="protein sequence ID" value="PXY21131.1"/>
    <property type="molecule type" value="Genomic_DNA"/>
</dbReference>
<keyword evidence="2" id="KW-1185">Reference proteome</keyword>
<dbReference type="OrthoDB" id="9792195at2"/>
<dbReference type="RefSeq" id="WP_112284374.1">
    <property type="nucleotide sequence ID" value="NZ_MASW01000006.1"/>
</dbReference>
<dbReference type="AlphaFoldDB" id="A0A2V4ALF3"/>
<sequence length="511" mass="56029">MPEITLEELAKDIRQRLDSVDEKVSEATSDVKLTELVKSILPTLAEDPEFARKLKFGRDPGEDKELVGTKYARWGLSLADVEFLHDIQAGLRGQKKVNDTGVYEGPSESLAKTFEAISDAVYLPMDKVRELDRKAIDDLFPRIPLSEFHGKDAELAAKGKYELTGAYKRAMLAMDTAESGFGQQLIGAQYVGELWEAPRKLGRIFPLIDSFEMTDPTAYLPVEVDIPEMLFVTESTSSSASNYATSKTGSQRVQVDAKKFVIHQMWSGEMEEDSIIPYIPFLRRQAALSVAHYSDSVVLNGDTTNAATGNINLDDADPADTKHYLAFDGIRHAGLVDNTGNSKDSAGAITLALLNAQRGRMLDLTRLVDWGHPIDPMDLVRIADPETADAISMIDEVLTVDKYGQGATILNGELARVQGSPLVSSIAMSKTEADGKVSTTAANNTKGQVAAFNRRGYKVGWRRRVRVETERLPATDQTRIVYSLRLGMGRFTPTGAAAGIESSDVLYNISL</sequence>
<dbReference type="Proteomes" id="UP000249915">
    <property type="component" value="Unassembled WGS sequence"/>
</dbReference>
<evidence type="ECO:0000313" key="2">
    <source>
        <dbReference type="Proteomes" id="UP000249915"/>
    </source>
</evidence>
<gene>
    <name evidence="1" type="ORF">BAY60_27070</name>
</gene>
<accession>A0A2V4ALF3</accession>
<reference evidence="1 2" key="1">
    <citation type="submission" date="2016-07" db="EMBL/GenBank/DDBJ databases">
        <title>Draft genome sequence of Prauserella muralis DSM 45305, isolated from a mould-covered wall in an indoor environment.</title>
        <authorList>
            <person name="Ruckert C."/>
            <person name="Albersmeier A."/>
            <person name="Jiang C.-L."/>
            <person name="Jiang Y."/>
            <person name="Kalinowski J."/>
            <person name="Schneider O."/>
            <person name="Winkler A."/>
            <person name="Zotchev S.B."/>
        </authorList>
    </citation>
    <scope>NUCLEOTIDE SEQUENCE [LARGE SCALE GENOMIC DNA]</scope>
    <source>
        <strain evidence="1 2">DSM 45305</strain>
    </source>
</reference>
<name>A0A2V4ALF3_9PSEU</name>
<comment type="caution">
    <text evidence="1">The sequence shown here is derived from an EMBL/GenBank/DDBJ whole genome shotgun (WGS) entry which is preliminary data.</text>
</comment>
<dbReference type="SUPFAM" id="SSF56563">
    <property type="entry name" value="Major capsid protein gp5"/>
    <property type="match status" value="1"/>
</dbReference>
<proteinExistence type="predicted"/>